<name>A0A2J1DVI4_9CHLR</name>
<protein>
    <submittedName>
        <fullName evidence="1">TetR/AcrR family transcriptional regulator</fullName>
    </submittedName>
</protein>
<dbReference type="EMBL" id="PHFD01000245">
    <property type="protein sequence ID" value="PKH46140.1"/>
    <property type="molecule type" value="Genomic_DNA"/>
</dbReference>
<reference evidence="1 2" key="1">
    <citation type="journal article" date="2017" name="FEMS Microbiol. Ecol.">
        <title>Reconstructed genomes of novel Dehalococcoides mccartyi strains from 1,2,3,4-tetrachlorodibenzo-p-dioxin-dechlorinating enrichment cultures reveal divergent reductive dehalogenase gene profiles.</title>
        <authorList>
            <person name="Dam H.T."/>
            <person name="Vollmers J."/>
            <person name="Kaster A.K."/>
            <person name="Haggblom M.M."/>
        </authorList>
    </citation>
    <scope>NUCLEOTIDE SEQUENCE [LARGE SCALE GENOMIC DNA]</scope>
    <source>
        <strain evidence="1 2">H1-3-2.001</strain>
    </source>
</reference>
<evidence type="ECO:0000313" key="1">
    <source>
        <dbReference type="EMBL" id="PKH46140.1"/>
    </source>
</evidence>
<feature type="non-terminal residue" evidence="1">
    <location>
        <position position="26"/>
    </location>
</feature>
<evidence type="ECO:0000313" key="2">
    <source>
        <dbReference type="Proteomes" id="UP000233649"/>
    </source>
</evidence>
<accession>A0A2J1DVI4</accession>
<organism evidence="1 2">
    <name type="scientific">Dehalococcoides mccartyi</name>
    <dbReference type="NCBI Taxonomy" id="61435"/>
    <lineage>
        <taxon>Bacteria</taxon>
        <taxon>Bacillati</taxon>
        <taxon>Chloroflexota</taxon>
        <taxon>Dehalococcoidia</taxon>
        <taxon>Dehalococcoidales</taxon>
        <taxon>Dehalococcoidaceae</taxon>
        <taxon>Dehalococcoides</taxon>
    </lineage>
</organism>
<gene>
    <name evidence="1" type="ORF">CVH13_01231</name>
</gene>
<proteinExistence type="predicted"/>
<dbReference type="Proteomes" id="UP000233649">
    <property type="component" value="Unassembled WGS sequence"/>
</dbReference>
<sequence length="26" mass="3105">MDGFEKRKTQSKEAILRVALELFEQH</sequence>
<dbReference type="AlphaFoldDB" id="A0A2J1DVI4"/>
<comment type="caution">
    <text evidence="1">The sequence shown here is derived from an EMBL/GenBank/DDBJ whole genome shotgun (WGS) entry which is preliminary data.</text>
</comment>